<keyword evidence="7" id="KW-0805">Transcription regulation</keyword>
<dbReference type="InterPro" id="IPR004026">
    <property type="entry name" value="Ada_DNA_repair_Zn-bd"/>
</dbReference>
<dbReference type="Pfam" id="PF12833">
    <property type="entry name" value="HTH_18"/>
    <property type="match status" value="1"/>
</dbReference>
<evidence type="ECO:0000256" key="6">
    <source>
        <dbReference type="ARBA" id="ARBA00022833"/>
    </source>
</evidence>
<dbReference type="PANTHER" id="PTHR43280:SF28">
    <property type="entry name" value="HTH-TYPE TRANSCRIPTIONAL ACTIVATOR RHAS"/>
    <property type="match status" value="1"/>
</dbReference>
<keyword evidence="11" id="KW-0234">DNA repair</keyword>
<dbReference type="InterPro" id="IPR020449">
    <property type="entry name" value="Tscrpt_reg_AraC-type_HTH"/>
</dbReference>
<sequence>MNDEAWRAIVLSDPDYDGKFYYGVRTTGIYCRPSCKSRVPVRANVRLFESSMQAVAENFRPCKRCKPDGGRLPNEEWVAQMAQVIETRFSEELTLGKLADMFHGSPYHLQRTFKRIHGISPSEFLLRTRMKNAQTLLANSDHSIMDIASAVGIANTSHFSTQFLRQTGNTPTQYRNAARRTDQREAAPRLNDK</sequence>
<dbReference type="SUPFAM" id="SSF57884">
    <property type="entry name" value="Ada DNA repair protein, N-terminal domain (N-Ada 10)"/>
    <property type="match status" value="1"/>
</dbReference>
<keyword evidence="5" id="KW-0227">DNA damage</keyword>
<dbReference type="InterPro" id="IPR035451">
    <property type="entry name" value="Ada-like_dom_sf"/>
</dbReference>
<proteinExistence type="predicted"/>
<feature type="region of interest" description="Disordered" evidence="12">
    <location>
        <begin position="166"/>
        <end position="193"/>
    </location>
</feature>
<evidence type="ECO:0000256" key="10">
    <source>
        <dbReference type="ARBA" id="ARBA00023163"/>
    </source>
</evidence>
<evidence type="ECO:0000256" key="1">
    <source>
        <dbReference type="ARBA" id="ARBA00001947"/>
    </source>
</evidence>
<organism evidence="14 15">
    <name type="scientific">Cohnella lupini</name>
    <dbReference type="NCBI Taxonomy" id="1294267"/>
    <lineage>
        <taxon>Bacteria</taxon>
        <taxon>Bacillati</taxon>
        <taxon>Bacillota</taxon>
        <taxon>Bacilli</taxon>
        <taxon>Bacillales</taxon>
        <taxon>Paenibacillaceae</taxon>
        <taxon>Cohnella</taxon>
    </lineage>
</organism>
<comment type="caution">
    <text evidence="14">The sequence shown here is derived from an EMBL/GenBank/DDBJ whole genome shotgun (WGS) entry which is preliminary data.</text>
</comment>
<dbReference type="GO" id="GO:0006281">
    <property type="term" value="P:DNA repair"/>
    <property type="evidence" value="ECO:0007669"/>
    <property type="project" value="UniProtKB-KW"/>
</dbReference>
<evidence type="ECO:0000256" key="5">
    <source>
        <dbReference type="ARBA" id="ARBA00022763"/>
    </source>
</evidence>
<evidence type="ECO:0000256" key="4">
    <source>
        <dbReference type="ARBA" id="ARBA00022723"/>
    </source>
</evidence>
<keyword evidence="3 14" id="KW-0808">Transferase</keyword>
<dbReference type="RefSeq" id="WP_115991145.1">
    <property type="nucleotide sequence ID" value="NZ_QRDY01000001.1"/>
</dbReference>
<dbReference type="OrthoDB" id="9802228at2"/>
<dbReference type="Proteomes" id="UP000256869">
    <property type="component" value="Unassembled WGS sequence"/>
</dbReference>
<evidence type="ECO:0000256" key="2">
    <source>
        <dbReference type="ARBA" id="ARBA00022603"/>
    </source>
</evidence>
<protein>
    <submittedName>
        <fullName evidence="14">AraC family transcriptional regulator of adaptative response / methylphosphotriester-DNA alkyltransferase methyltransferase</fullName>
    </submittedName>
</protein>
<dbReference type="InterPro" id="IPR018062">
    <property type="entry name" value="HTH_AraC-typ_CS"/>
</dbReference>
<keyword evidence="6" id="KW-0862">Zinc</keyword>
<feature type="domain" description="HTH araC/xylS-type" evidence="13">
    <location>
        <begin position="79"/>
        <end position="177"/>
    </location>
</feature>
<evidence type="ECO:0000256" key="3">
    <source>
        <dbReference type="ARBA" id="ARBA00022679"/>
    </source>
</evidence>
<keyword evidence="10" id="KW-0804">Transcription</keyword>
<accession>A0A3D9IX73</accession>
<dbReference type="InterPro" id="IPR016220">
    <property type="entry name" value="Me-P-triester_DNA_alkyl-Trfase"/>
</dbReference>
<feature type="compositionally biased region" description="Polar residues" evidence="12">
    <location>
        <begin position="166"/>
        <end position="175"/>
    </location>
</feature>
<dbReference type="Gene3D" id="1.10.10.60">
    <property type="entry name" value="Homeodomain-like"/>
    <property type="match status" value="2"/>
</dbReference>
<dbReference type="GO" id="GO:0003700">
    <property type="term" value="F:DNA-binding transcription factor activity"/>
    <property type="evidence" value="ECO:0007669"/>
    <property type="project" value="InterPro"/>
</dbReference>
<name>A0A3D9IX73_9BACL</name>
<dbReference type="InterPro" id="IPR009057">
    <property type="entry name" value="Homeodomain-like_sf"/>
</dbReference>
<dbReference type="SMART" id="SM00342">
    <property type="entry name" value="HTH_ARAC"/>
    <property type="match status" value="1"/>
</dbReference>
<dbReference type="GO" id="GO:0008270">
    <property type="term" value="F:zinc ion binding"/>
    <property type="evidence" value="ECO:0007669"/>
    <property type="project" value="InterPro"/>
</dbReference>
<keyword evidence="15" id="KW-1185">Reference proteome</keyword>
<keyword evidence="2 14" id="KW-0489">Methyltransferase</keyword>
<dbReference type="PROSITE" id="PS00041">
    <property type="entry name" value="HTH_ARAC_FAMILY_1"/>
    <property type="match status" value="1"/>
</dbReference>
<dbReference type="PROSITE" id="PS01124">
    <property type="entry name" value="HTH_ARAC_FAMILY_2"/>
    <property type="match status" value="1"/>
</dbReference>
<dbReference type="EMBL" id="QRDY01000001">
    <property type="protein sequence ID" value="RED66207.1"/>
    <property type="molecule type" value="Genomic_DNA"/>
</dbReference>
<dbReference type="GO" id="GO:0008168">
    <property type="term" value="F:methyltransferase activity"/>
    <property type="evidence" value="ECO:0007669"/>
    <property type="project" value="UniProtKB-KW"/>
</dbReference>
<evidence type="ECO:0000256" key="7">
    <source>
        <dbReference type="ARBA" id="ARBA00023015"/>
    </source>
</evidence>
<dbReference type="PIRSF" id="PIRSF000408">
    <property type="entry name" value="Alkyltransferas_AdaA"/>
    <property type="match status" value="1"/>
</dbReference>
<reference evidence="14 15" key="1">
    <citation type="submission" date="2018-07" db="EMBL/GenBank/DDBJ databases">
        <title>Genomic Encyclopedia of Type Strains, Phase III (KMG-III): the genomes of soil and plant-associated and newly described type strains.</title>
        <authorList>
            <person name="Whitman W."/>
        </authorList>
    </citation>
    <scope>NUCLEOTIDE SEQUENCE [LARGE SCALE GENOMIC DNA]</scope>
    <source>
        <strain evidence="14 15">CECT 8236</strain>
    </source>
</reference>
<dbReference type="InterPro" id="IPR018060">
    <property type="entry name" value="HTH_AraC"/>
</dbReference>
<dbReference type="GO" id="GO:0043565">
    <property type="term" value="F:sequence-specific DNA binding"/>
    <property type="evidence" value="ECO:0007669"/>
    <property type="project" value="InterPro"/>
</dbReference>
<keyword evidence="4" id="KW-0479">Metal-binding</keyword>
<evidence type="ECO:0000256" key="8">
    <source>
        <dbReference type="ARBA" id="ARBA00023125"/>
    </source>
</evidence>
<dbReference type="Pfam" id="PF02805">
    <property type="entry name" value="Ada_Zn_binding"/>
    <property type="match status" value="1"/>
</dbReference>
<gene>
    <name evidence="14" type="ORF">DFP95_101705</name>
</gene>
<comment type="cofactor">
    <cofactor evidence="1">
        <name>Zn(2+)</name>
        <dbReference type="ChEBI" id="CHEBI:29105"/>
    </cofactor>
</comment>
<keyword evidence="9" id="KW-0010">Activator</keyword>
<dbReference type="AlphaFoldDB" id="A0A3D9IX73"/>
<evidence type="ECO:0000256" key="12">
    <source>
        <dbReference type="SAM" id="MobiDB-lite"/>
    </source>
</evidence>
<dbReference type="GO" id="GO:0032259">
    <property type="term" value="P:methylation"/>
    <property type="evidence" value="ECO:0007669"/>
    <property type="project" value="UniProtKB-KW"/>
</dbReference>
<dbReference type="PANTHER" id="PTHR43280">
    <property type="entry name" value="ARAC-FAMILY TRANSCRIPTIONAL REGULATOR"/>
    <property type="match status" value="1"/>
</dbReference>
<evidence type="ECO:0000313" key="15">
    <source>
        <dbReference type="Proteomes" id="UP000256869"/>
    </source>
</evidence>
<evidence type="ECO:0000256" key="9">
    <source>
        <dbReference type="ARBA" id="ARBA00023159"/>
    </source>
</evidence>
<dbReference type="SUPFAM" id="SSF46689">
    <property type="entry name" value="Homeodomain-like"/>
    <property type="match status" value="2"/>
</dbReference>
<feature type="compositionally biased region" description="Basic and acidic residues" evidence="12">
    <location>
        <begin position="179"/>
        <end position="193"/>
    </location>
</feature>
<keyword evidence="8" id="KW-0238">DNA-binding</keyword>
<dbReference type="Gene3D" id="3.40.10.10">
    <property type="entry name" value="DNA Methylphosphotriester Repair Domain"/>
    <property type="match status" value="1"/>
</dbReference>
<evidence type="ECO:0000313" key="14">
    <source>
        <dbReference type="EMBL" id="RED66207.1"/>
    </source>
</evidence>
<evidence type="ECO:0000256" key="11">
    <source>
        <dbReference type="ARBA" id="ARBA00023204"/>
    </source>
</evidence>
<evidence type="ECO:0000259" key="13">
    <source>
        <dbReference type="PROSITE" id="PS01124"/>
    </source>
</evidence>
<dbReference type="PRINTS" id="PR00032">
    <property type="entry name" value="HTHARAC"/>
</dbReference>